<keyword evidence="2" id="KW-1185">Reference proteome</keyword>
<reference evidence="1" key="2">
    <citation type="submission" date="2020-09" db="EMBL/GenBank/DDBJ databases">
        <authorList>
            <person name="Sun Q."/>
            <person name="Ohkuma M."/>
        </authorList>
    </citation>
    <scope>NUCLEOTIDE SEQUENCE</scope>
    <source>
        <strain evidence="1">JCM 19596</strain>
    </source>
</reference>
<proteinExistence type="predicted"/>
<name>A0A830FCA8_9EURY</name>
<organism evidence="1 2">
    <name type="scientific">Halocalculus aciditolerans</name>
    <dbReference type="NCBI Taxonomy" id="1383812"/>
    <lineage>
        <taxon>Archaea</taxon>
        <taxon>Methanobacteriati</taxon>
        <taxon>Methanobacteriota</taxon>
        <taxon>Stenosarchaea group</taxon>
        <taxon>Halobacteria</taxon>
        <taxon>Halobacteriales</taxon>
        <taxon>Halobacteriaceae</taxon>
        <taxon>Halocalculus</taxon>
    </lineage>
</organism>
<dbReference type="InterPro" id="IPR055766">
    <property type="entry name" value="DUF7342"/>
</dbReference>
<reference evidence="1" key="1">
    <citation type="journal article" date="2014" name="Int. J. Syst. Evol. Microbiol.">
        <title>Complete genome sequence of Corynebacterium casei LMG S-19264T (=DSM 44701T), isolated from a smear-ripened cheese.</title>
        <authorList>
            <consortium name="US DOE Joint Genome Institute (JGI-PGF)"/>
            <person name="Walter F."/>
            <person name="Albersmeier A."/>
            <person name="Kalinowski J."/>
            <person name="Ruckert C."/>
        </authorList>
    </citation>
    <scope>NUCLEOTIDE SEQUENCE</scope>
    <source>
        <strain evidence="1">JCM 19596</strain>
    </source>
</reference>
<gene>
    <name evidence="1" type="ORF">GCM10009039_18540</name>
</gene>
<dbReference type="EMBL" id="BMPG01000002">
    <property type="protein sequence ID" value="GGL60569.1"/>
    <property type="molecule type" value="Genomic_DNA"/>
</dbReference>
<accession>A0A830FCA8</accession>
<dbReference type="Pfam" id="PF24033">
    <property type="entry name" value="DUF7342"/>
    <property type="match status" value="1"/>
</dbReference>
<dbReference type="Proteomes" id="UP000607197">
    <property type="component" value="Unassembled WGS sequence"/>
</dbReference>
<protein>
    <recommendedName>
        <fullName evidence="3">Transcriptional regulator</fullName>
    </recommendedName>
</protein>
<sequence>MSGDNPPDIDLTGEWDAAVEGRTVKDRVYEVATTLTAPTSVADIAGRADCTKEGARPHLEWFVDLGVLEKVADNPALFVRNEAYFEFRRVTELAREFETPAAVADAIEAYRERERELSGHFEAASPGSVVLADVEYDDLDEAYDRLSEWRAVTRRLRELHEAKLRLESGSEPAPASSFP</sequence>
<comment type="caution">
    <text evidence="1">The sequence shown here is derived from an EMBL/GenBank/DDBJ whole genome shotgun (WGS) entry which is preliminary data.</text>
</comment>
<dbReference type="RefSeq" id="WP_229774002.1">
    <property type="nucleotide sequence ID" value="NZ_BMPG01000002.1"/>
</dbReference>
<evidence type="ECO:0000313" key="2">
    <source>
        <dbReference type="Proteomes" id="UP000607197"/>
    </source>
</evidence>
<evidence type="ECO:0008006" key="3">
    <source>
        <dbReference type="Google" id="ProtNLM"/>
    </source>
</evidence>
<dbReference type="AlphaFoldDB" id="A0A830FCA8"/>
<evidence type="ECO:0000313" key="1">
    <source>
        <dbReference type="EMBL" id="GGL60569.1"/>
    </source>
</evidence>